<comment type="caution">
    <text evidence="1">The sequence shown here is derived from an EMBL/GenBank/DDBJ whole genome shotgun (WGS) entry which is preliminary data.</text>
</comment>
<sequence>MFEKEKQAIIDCPDNMIKVSDFYHLLDTAQSENLITKEQFKKWNEVLDNIIPILIKGAEIDPQTAKCGFVLTRDMWRNNDFIVYVVNRLAGKYGIDMEG</sequence>
<dbReference type="EMBL" id="BJUI01000018">
    <property type="protein sequence ID" value="GEK42324.1"/>
    <property type="molecule type" value="Genomic_DNA"/>
</dbReference>
<protein>
    <submittedName>
        <fullName evidence="1">Uncharacterized protein</fullName>
    </submittedName>
</protein>
<name>A0A510WSW7_9LACO</name>
<dbReference type="Proteomes" id="UP000321722">
    <property type="component" value="Unassembled WGS sequence"/>
</dbReference>
<evidence type="ECO:0000313" key="1">
    <source>
        <dbReference type="EMBL" id="GEK42324.1"/>
    </source>
</evidence>
<reference evidence="1 2" key="1">
    <citation type="submission" date="2019-07" db="EMBL/GenBank/DDBJ databases">
        <title>Whole genome shotgun sequence of Lactobacillus aviarius subsp. aviarius NBRC 102162.</title>
        <authorList>
            <person name="Hosoyama A."/>
            <person name="Uohara A."/>
            <person name="Ohji S."/>
            <person name="Ichikawa N."/>
        </authorList>
    </citation>
    <scope>NUCLEOTIDE SEQUENCE [LARGE SCALE GENOMIC DNA]</scope>
    <source>
        <strain evidence="1 2">NBRC 102162</strain>
    </source>
</reference>
<gene>
    <name evidence="1" type="ORF">LAV01_11560</name>
</gene>
<evidence type="ECO:0000313" key="2">
    <source>
        <dbReference type="Proteomes" id="UP000321722"/>
    </source>
</evidence>
<dbReference type="AlphaFoldDB" id="A0A510WSW7"/>
<keyword evidence="2" id="KW-1185">Reference proteome</keyword>
<organism evidence="1 2">
    <name type="scientific">Ligilactobacillus aviarius</name>
    <dbReference type="NCBI Taxonomy" id="1606"/>
    <lineage>
        <taxon>Bacteria</taxon>
        <taxon>Bacillati</taxon>
        <taxon>Bacillota</taxon>
        <taxon>Bacilli</taxon>
        <taxon>Lactobacillales</taxon>
        <taxon>Lactobacillaceae</taxon>
        <taxon>Ligilactobacillus</taxon>
    </lineage>
</organism>
<proteinExistence type="predicted"/>
<accession>A0A510WSW7</accession>
<dbReference type="RefSeq" id="WP_057827806.1">
    <property type="nucleotide sequence ID" value="NZ_BAAACL010000001.1"/>
</dbReference>
<dbReference type="GeneID" id="29933575"/>